<keyword evidence="4" id="KW-0547">Nucleotide-binding</keyword>
<protein>
    <submittedName>
        <fullName evidence="7">Putative ABC transport system ATP-binding protein</fullName>
    </submittedName>
</protein>
<sequence length="234" mass="24527">MTHPDAAPSAPGQAAPLVRIEGVGKRFGERWVLRGLSMQIPAGAIVALLGESGSGKSTLLNLIAGLEPVDAGEIHVGGIAVHRLDPDDAARFRRASLGFVFQAFHLIPHLDALRNVAVAMLLAGAPEDESLARAAELLARVGLAGRERSLPRELSGGEQQRVALARALAHRPRLLLADEPTGNLDPGTAATALEMLAEQVRGHGTALLMVTHSEQAALIADLRFRLGASGLRAC</sequence>
<dbReference type="GO" id="GO:0016887">
    <property type="term" value="F:ATP hydrolysis activity"/>
    <property type="evidence" value="ECO:0007669"/>
    <property type="project" value="InterPro"/>
</dbReference>
<dbReference type="GO" id="GO:0005886">
    <property type="term" value="C:plasma membrane"/>
    <property type="evidence" value="ECO:0007669"/>
    <property type="project" value="TreeGrafter"/>
</dbReference>
<proteinExistence type="predicted"/>
<dbReference type="GO" id="GO:0005524">
    <property type="term" value="F:ATP binding"/>
    <property type="evidence" value="ECO:0007669"/>
    <property type="project" value="UniProtKB-KW"/>
</dbReference>
<dbReference type="Pfam" id="PF00005">
    <property type="entry name" value="ABC_tran"/>
    <property type="match status" value="1"/>
</dbReference>
<dbReference type="Proteomes" id="UP000532440">
    <property type="component" value="Unassembled WGS sequence"/>
</dbReference>
<dbReference type="PANTHER" id="PTHR24220">
    <property type="entry name" value="IMPORT ATP-BINDING PROTEIN"/>
    <property type="match status" value="1"/>
</dbReference>
<dbReference type="SMART" id="SM00382">
    <property type="entry name" value="AAA"/>
    <property type="match status" value="1"/>
</dbReference>
<evidence type="ECO:0000256" key="1">
    <source>
        <dbReference type="ARBA" id="ARBA00022448"/>
    </source>
</evidence>
<dbReference type="InterPro" id="IPR003439">
    <property type="entry name" value="ABC_transporter-like_ATP-bd"/>
</dbReference>
<keyword evidence="5 7" id="KW-0067">ATP-binding</keyword>
<dbReference type="RefSeq" id="WP_183970705.1">
    <property type="nucleotide sequence ID" value="NZ_BAABEW010000005.1"/>
</dbReference>
<keyword evidence="3" id="KW-0472">Membrane</keyword>
<dbReference type="AlphaFoldDB" id="A0A7W8HKN5"/>
<evidence type="ECO:0000313" key="8">
    <source>
        <dbReference type="Proteomes" id="UP000532440"/>
    </source>
</evidence>
<accession>A0A7W8HKN5</accession>
<evidence type="ECO:0000313" key="7">
    <source>
        <dbReference type="EMBL" id="MBB5273842.1"/>
    </source>
</evidence>
<dbReference type="CDD" id="cd03255">
    <property type="entry name" value="ABC_MJ0796_LolCDE_FtsE"/>
    <property type="match status" value="1"/>
</dbReference>
<dbReference type="PANTHER" id="PTHR24220:SF659">
    <property type="entry name" value="TRANSPORTER, PUTATIVE-RELATED"/>
    <property type="match status" value="1"/>
</dbReference>
<evidence type="ECO:0000256" key="4">
    <source>
        <dbReference type="ARBA" id="ARBA00022741"/>
    </source>
</evidence>
<reference evidence="7 8" key="1">
    <citation type="submission" date="2020-08" db="EMBL/GenBank/DDBJ databases">
        <title>Genomic Encyclopedia of Type Strains, Phase IV (KMG-IV): sequencing the most valuable type-strain genomes for metagenomic binning, comparative biology and taxonomic classification.</title>
        <authorList>
            <person name="Goeker M."/>
        </authorList>
    </citation>
    <scope>NUCLEOTIDE SEQUENCE [LARGE SCALE GENOMIC DNA]</scope>
    <source>
        <strain evidence="7 8">DSM 29781</strain>
    </source>
</reference>
<dbReference type="InterPro" id="IPR017911">
    <property type="entry name" value="MacB-like_ATP-bd"/>
</dbReference>
<dbReference type="SUPFAM" id="SSF52540">
    <property type="entry name" value="P-loop containing nucleoside triphosphate hydrolases"/>
    <property type="match status" value="1"/>
</dbReference>
<evidence type="ECO:0000256" key="3">
    <source>
        <dbReference type="ARBA" id="ARBA00022519"/>
    </source>
</evidence>
<organism evidence="7 8">
    <name type="scientific">Quisquiliibacterium transsilvanicum</name>
    <dbReference type="NCBI Taxonomy" id="1549638"/>
    <lineage>
        <taxon>Bacteria</taxon>
        <taxon>Pseudomonadati</taxon>
        <taxon>Pseudomonadota</taxon>
        <taxon>Betaproteobacteria</taxon>
        <taxon>Burkholderiales</taxon>
        <taxon>Burkholderiaceae</taxon>
        <taxon>Quisquiliibacterium</taxon>
    </lineage>
</organism>
<dbReference type="PROSITE" id="PS50893">
    <property type="entry name" value="ABC_TRANSPORTER_2"/>
    <property type="match status" value="1"/>
</dbReference>
<dbReference type="EMBL" id="JACHGB010000009">
    <property type="protein sequence ID" value="MBB5273842.1"/>
    <property type="molecule type" value="Genomic_DNA"/>
</dbReference>
<dbReference type="Gene3D" id="3.40.50.300">
    <property type="entry name" value="P-loop containing nucleotide triphosphate hydrolases"/>
    <property type="match status" value="1"/>
</dbReference>
<keyword evidence="8" id="KW-1185">Reference proteome</keyword>
<feature type="domain" description="ABC transporter" evidence="6">
    <location>
        <begin position="18"/>
        <end position="233"/>
    </location>
</feature>
<name>A0A7W8HKN5_9BURK</name>
<evidence type="ECO:0000256" key="2">
    <source>
        <dbReference type="ARBA" id="ARBA00022475"/>
    </source>
</evidence>
<keyword evidence="1" id="KW-0813">Transport</keyword>
<dbReference type="InterPro" id="IPR027417">
    <property type="entry name" value="P-loop_NTPase"/>
</dbReference>
<keyword evidence="2" id="KW-1003">Cell membrane</keyword>
<dbReference type="GO" id="GO:0022857">
    <property type="term" value="F:transmembrane transporter activity"/>
    <property type="evidence" value="ECO:0007669"/>
    <property type="project" value="TreeGrafter"/>
</dbReference>
<gene>
    <name evidence="7" type="ORF">HNQ70_003874</name>
</gene>
<dbReference type="InterPro" id="IPR003593">
    <property type="entry name" value="AAA+_ATPase"/>
</dbReference>
<evidence type="ECO:0000259" key="6">
    <source>
        <dbReference type="PROSITE" id="PS50893"/>
    </source>
</evidence>
<keyword evidence="3" id="KW-0997">Cell inner membrane</keyword>
<dbReference type="InterPro" id="IPR017871">
    <property type="entry name" value="ABC_transporter-like_CS"/>
</dbReference>
<evidence type="ECO:0000256" key="5">
    <source>
        <dbReference type="ARBA" id="ARBA00022840"/>
    </source>
</evidence>
<dbReference type="PROSITE" id="PS00211">
    <property type="entry name" value="ABC_TRANSPORTER_1"/>
    <property type="match status" value="1"/>
</dbReference>
<dbReference type="InterPro" id="IPR015854">
    <property type="entry name" value="ABC_transpr_LolD-like"/>
</dbReference>
<comment type="caution">
    <text evidence="7">The sequence shown here is derived from an EMBL/GenBank/DDBJ whole genome shotgun (WGS) entry which is preliminary data.</text>
</comment>